<keyword evidence="2" id="KW-1185">Reference proteome</keyword>
<dbReference type="EMBL" id="JAAIUW010000013">
    <property type="protein sequence ID" value="KAF7801743.1"/>
    <property type="molecule type" value="Genomic_DNA"/>
</dbReference>
<name>A0A834SDY3_9FABA</name>
<evidence type="ECO:0000313" key="1">
    <source>
        <dbReference type="EMBL" id="KAF7801743.1"/>
    </source>
</evidence>
<dbReference type="AlphaFoldDB" id="A0A834SDY3"/>
<dbReference type="OrthoDB" id="1935915at2759"/>
<sequence>MAIPASKVLSFLQHSTYHRKKDMFRLKDTSSFYLRFLNRLSSKLTWPLANDNITGLTENPSLVKKPVQVLTKKNPSNPAATFNEGIIPTVRLSLWVMMQNRVPSTALTTNPLIVIWSFHSGTRSDSSSKGFEIPADELSVPMVEIFLLFLLSSIKFESDLNLGRY</sequence>
<comment type="caution">
    <text evidence="1">The sequence shown here is derived from an EMBL/GenBank/DDBJ whole genome shotgun (WGS) entry which is preliminary data.</text>
</comment>
<dbReference type="Proteomes" id="UP000634136">
    <property type="component" value="Unassembled WGS sequence"/>
</dbReference>
<evidence type="ECO:0000313" key="2">
    <source>
        <dbReference type="Proteomes" id="UP000634136"/>
    </source>
</evidence>
<accession>A0A834SDY3</accession>
<proteinExistence type="predicted"/>
<reference evidence="1" key="1">
    <citation type="submission" date="2020-09" db="EMBL/GenBank/DDBJ databases">
        <title>Genome-Enabled Discovery of Anthraquinone Biosynthesis in Senna tora.</title>
        <authorList>
            <person name="Kang S.-H."/>
            <person name="Pandey R.P."/>
            <person name="Lee C.-M."/>
            <person name="Sim J.-S."/>
            <person name="Jeong J.-T."/>
            <person name="Choi B.-S."/>
            <person name="Jung M."/>
            <person name="Ginzburg D."/>
            <person name="Zhao K."/>
            <person name="Won S.Y."/>
            <person name="Oh T.-J."/>
            <person name="Yu Y."/>
            <person name="Kim N.-H."/>
            <person name="Lee O.R."/>
            <person name="Lee T.-H."/>
            <person name="Bashyal P."/>
            <person name="Kim T.-S."/>
            <person name="Lee W.-H."/>
            <person name="Kawkins C."/>
            <person name="Kim C.-K."/>
            <person name="Kim J.S."/>
            <person name="Ahn B.O."/>
            <person name="Rhee S.Y."/>
            <person name="Sohng J.K."/>
        </authorList>
    </citation>
    <scope>NUCLEOTIDE SEQUENCE</scope>
    <source>
        <tissue evidence="1">Leaf</tissue>
    </source>
</reference>
<protein>
    <submittedName>
        <fullName evidence="1">Uncharacterized protein</fullName>
    </submittedName>
</protein>
<organism evidence="1 2">
    <name type="scientific">Senna tora</name>
    <dbReference type="NCBI Taxonomy" id="362788"/>
    <lineage>
        <taxon>Eukaryota</taxon>
        <taxon>Viridiplantae</taxon>
        <taxon>Streptophyta</taxon>
        <taxon>Embryophyta</taxon>
        <taxon>Tracheophyta</taxon>
        <taxon>Spermatophyta</taxon>
        <taxon>Magnoliopsida</taxon>
        <taxon>eudicotyledons</taxon>
        <taxon>Gunneridae</taxon>
        <taxon>Pentapetalae</taxon>
        <taxon>rosids</taxon>
        <taxon>fabids</taxon>
        <taxon>Fabales</taxon>
        <taxon>Fabaceae</taxon>
        <taxon>Caesalpinioideae</taxon>
        <taxon>Cassia clade</taxon>
        <taxon>Senna</taxon>
    </lineage>
</organism>
<gene>
    <name evidence="1" type="ORF">G2W53_040854</name>
</gene>